<accession>A0ABY5L9J6</accession>
<evidence type="ECO:0000256" key="3">
    <source>
        <dbReference type="ARBA" id="ARBA00022989"/>
    </source>
</evidence>
<evidence type="ECO:0000256" key="4">
    <source>
        <dbReference type="ARBA" id="ARBA00023136"/>
    </source>
</evidence>
<dbReference type="Pfam" id="PF04932">
    <property type="entry name" value="Wzy_C"/>
    <property type="match status" value="1"/>
</dbReference>
<keyword evidence="7" id="KW-0436">Ligase</keyword>
<feature type="transmembrane region" description="Helical" evidence="5">
    <location>
        <begin position="241"/>
        <end position="260"/>
    </location>
</feature>
<keyword evidence="2 5" id="KW-0812">Transmembrane</keyword>
<evidence type="ECO:0000256" key="5">
    <source>
        <dbReference type="SAM" id="Phobius"/>
    </source>
</evidence>
<keyword evidence="4 5" id="KW-0472">Membrane</keyword>
<feature type="transmembrane region" description="Helical" evidence="5">
    <location>
        <begin position="327"/>
        <end position="344"/>
    </location>
</feature>
<evidence type="ECO:0000313" key="7">
    <source>
        <dbReference type="EMBL" id="UUL82474.1"/>
    </source>
</evidence>
<feature type="domain" description="O-antigen ligase-related" evidence="6">
    <location>
        <begin position="198"/>
        <end position="335"/>
    </location>
</feature>
<sequence length="408" mass="42127">MQIAAIALLVAVLWAPDAAARQAVADHRWPLILFALTAALIALQIVPLPASLWQTLPHRSAVAQGFALARVDPGWLPLSLTPAATAAALIALIAPLAMYFAVIGAIRAERMLLLRALVAMAVLSAIVGALQRVQGPDSPLYFYAITNRGSAVGLFANRNHLGTLLLCAVPFCAVLIRSARTERARGRAATLHVVALAAAMLVLLAGVAITGSIAVALMAGPVVVAAILILAADQAKHVKRVALMGAVGVLAVTAVSASVMPRQLPASDQHRDSIIPTAARAAVDYLPLGAGGGSFTAVYPGYEDAATVTPEYVNHAHSDYVEWLLEYGAPGMALTAAALALWARATWVAWRSGGDVARAATTALGVILVHSAVDYPLRTAAIAVVAALATALATTATDDDTAHRPPKA</sequence>
<feature type="transmembrane region" description="Helical" evidence="5">
    <location>
        <begin position="213"/>
        <end position="232"/>
    </location>
</feature>
<feature type="transmembrane region" description="Helical" evidence="5">
    <location>
        <begin position="112"/>
        <end position="130"/>
    </location>
</feature>
<evidence type="ECO:0000313" key="8">
    <source>
        <dbReference type="Proteomes" id="UP001058533"/>
    </source>
</evidence>
<dbReference type="InterPro" id="IPR007016">
    <property type="entry name" value="O-antigen_ligase-rel_domated"/>
</dbReference>
<proteinExistence type="predicted"/>
<name>A0ABY5L9J6_9SPHN</name>
<feature type="transmembrane region" description="Helical" evidence="5">
    <location>
        <begin position="188"/>
        <end position="207"/>
    </location>
</feature>
<dbReference type="RefSeq" id="WP_256506307.1">
    <property type="nucleotide sequence ID" value="NZ_CP101740.1"/>
</dbReference>
<gene>
    <name evidence="7" type="ORF">NMP03_15095</name>
</gene>
<dbReference type="Proteomes" id="UP001058533">
    <property type="component" value="Chromosome"/>
</dbReference>
<evidence type="ECO:0000256" key="1">
    <source>
        <dbReference type="ARBA" id="ARBA00004141"/>
    </source>
</evidence>
<organism evidence="7 8">
    <name type="scientific">Sphingomonas qomolangmaensis</name>
    <dbReference type="NCBI Taxonomy" id="2918765"/>
    <lineage>
        <taxon>Bacteria</taxon>
        <taxon>Pseudomonadati</taxon>
        <taxon>Pseudomonadota</taxon>
        <taxon>Alphaproteobacteria</taxon>
        <taxon>Sphingomonadales</taxon>
        <taxon>Sphingomonadaceae</taxon>
        <taxon>Sphingomonas</taxon>
    </lineage>
</organism>
<dbReference type="GO" id="GO:0016874">
    <property type="term" value="F:ligase activity"/>
    <property type="evidence" value="ECO:0007669"/>
    <property type="project" value="UniProtKB-KW"/>
</dbReference>
<comment type="subcellular location">
    <subcellularLocation>
        <location evidence="1">Membrane</location>
        <topology evidence="1">Multi-pass membrane protein</topology>
    </subcellularLocation>
</comment>
<keyword evidence="3 5" id="KW-1133">Transmembrane helix</keyword>
<protein>
    <submittedName>
        <fullName evidence="7">O-antigen ligase family protein</fullName>
    </submittedName>
</protein>
<feature type="transmembrane region" description="Helical" evidence="5">
    <location>
        <begin position="84"/>
        <end position="105"/>
    </location>
</feature>
<evidence type="ECO:0000256" key="2">
    <source>
        <dbReference type="ARBA" id="ARBA00022692"/>
    </source>
</evidence>
<feature type="transmembrane region" description="Helical" evidence="5">
    <location>
        <begin position="29"/>
        <end position="48"/>
    </location>
</feature>
<reference evidence="7" key="1">
    <citation type="submission" date="2022-07" db="EMBL/GenBank/DDBJ databases">
        <title>Sphingomonas sp. nov., a novel bacterium isolated from the north slope of the Mount Everest.</title>
        <authorList>
            <person name="Cui X."/>
            <person name="Liu Y."/>
        </authorList>
    </citation>
    <scope>NUCLEOTIDE SEQUENCE</scope>
    <source>
        <strain evidence="7">S5-59</strain>
    </source>
</reference>
<evidence type="ECO:0000259" key="6">
    <source>
        <dbReference type="Pfam" id="PF04932"/>
    </source>
</evidence>
<keyword evidence="8" id="KW-1185">Reference proteome</keyword>
<dbReference type="EMBL" id="CP101740">
    <property type="protein sequence ID" value="UUL82474.1"/>
    <property type="molecule type" value="Genomic_DNA"/>
</dbReference>
<dbReference type="PANTHER" id="PTHR37422">
    <property type="entry name" value="TEICHURONIC ACID BIOSYNTHESIS PROTEIN TUAE"/>
    <property type="match status" value="1"/>
</dbReference>
<dbReference type="InterPro" id="IPR051533">
    <property type="entry name" value="WaaL-like"/>
</dbReference>
<dbReference type="PANTHER" id="PTHR37422:SF21">
    <property type="entry name" value="EXOQ-LIKE PROTEIN"/>
    <property type="match status" value="1"/>
</dbReference>
<feature type="transmembrane region" description="Helical" evidence="5">
    <location>
        <begin position="160"/>
        <end position="176"/>
    </location>
</feature>